<dbReference type="KEGG" id="alim:106520521"/>
<keyword evidence="5 13" id="KW-0768">Sushi</keyword>
<feature type="signal peptide" evidence="14">
    <location>
        <begin position="1"/>
        <end position="19"/>
    </location>
</feature>
<feature type="domain" description="WAP" evidence="16">
    <location>
        <begin position="19"/>
        <end position="68"/>
    </location>
</feature>
<dbReference type="InterPro" id="IPR051277">
    <property type="entry name" value="SEZ6_CSMD_C4BPB_Regulators"/>
</dbReference>
<keyword evidence="10" id="KW-0325">Glycoprotein</keyword>
<dbReference type="Proteomes" id="UP000192220">
    <property type="component" value="Unplaced"/>
</dbReference>
<evidence type="ECO:0000256" key="14">
    <source>
        <dbReference type="SAM" id="SignalP"/>
    </source>
</evidence>
<keyword evidence="9 13" id="KW-1015">Disulfide bond</keyword>
<accession>A0A2I4BK63</accession>
<evidence type="ECO:0000256" key="1">
    <source>
        <dbReference type="ARBA" id="ARBA00003651"/>
    </source>
</evidence>
<evidence type="ECO:0000256" key="12">
    <source>
        <dbReference type="ARBA" id="ARBA00033414"/>
    </source>
</evidence>
<feature type="domain" description="Sushi" evidence="15">
    <location>
        <begin position="201"/>
        <end position="261"/>
    </location>
</feature>
<feature type="domain" description="Sushi" evidence="15">
    <location>
        <begin position="143"/>
        <end position="200"/>
    </location>
</feature>
<name>A0A2I4BK63_AUSLI</name>
<feature type="disulfide bond" evidence="13">
    <location>
        <begin position="232"/>
        <end position="259"/>
    </location>
</feature>
<dbReference type="InterPro" id="IPR015104">
    <property type="entry name" value="Sushi_2"/>
</dbReference>
<evidence type="ECO:0000256" key="5">
    <source>
        <dbReference type="ARBA" id="ARBA00022659"/>
    </source>
</evidence>
<dbReference type="SUPFAM" id="SSF57535">
    <property type="entry name" value="Complement control module/SCR domain"/>
    <property type="match status" value="4"/>
</dbReference>
<evidence type="ECO:0000256" key="11">
    <source>
        <dbReference type="ARBA" id="ARBA00029855"/>
    </source>
</evidence>
<evidence type="ECO:0000256" key="6">
    <source>
        <dbReference type="ARBA" id="ARBA00022674"/>
    </source>
</evidence>
<evidence type="ECO:0000256" key="10">
    <source>
        <dbReference type="ARBA" id="ARBA00023180"/>
    </source>
</evidence>
<keyword evidence="8" id="KW-0677">Repeat</keyword>
<keyword evidence="17" id="KW-1185">Reference proteome</keyword>
<evidence type="ECO:0000256" key="8">
    <source>
        <dbReference type="ARBA" id="ARBA00022737"/>
    </source>
</evidence>
<comment type="function">
    <text evidence="1">Binds to various kinds of negatively charged substances such as heparin, phospholipids, and dextran sulfate. May prevent activation of the intrinsic blood coagulation cascade by binding to phospholipids on the surface of damaged cells.</text>
</comment>
<dbReference type="OrthoDB" id="6103690at2759"/>
<dbReference type="RefSeq" id="XP_013868135.1">
    <property type="nucleotide sequence ID" value="XM_014012681.1"/>
</dbReference>
<dbReference type="Gene3D" id="2.10.70.10">
    <property type="entry name" value="Complement Module, domain 1"/>
    <property type="match status" value="4"/>
</dbReference>
<evidence type="ECO:0000259" key="16">
    <source>
        <dbReference type="PROSITE" id="PS51390"/>
    </source>
</evidence>
<evidence type="ECO:0000313" key="18">
    <source>
        <dbReference type="RefSeq" id="XP_013868135.1"/>
    </source>
</evidence>
<dbReference type="CTD" id="386628"/>
<evidence type="ECO:0000256" key="13">
    <source>
        <dbReference type="PROSITE-ProRule" id="PRU00302"/>
    </source>
</evidence>
<evidence type="ECO:0000256" key="9">
    <source>
        <dbReference type="ARBA" id="ARBA00023157"/>
    </source>
</evidence>
<evidence type="ECO:0000256" key="3">
    <source>
        <dbReference type="ARBA" id="ARBA00020104"/>
    </source>
</evidence>
<dbReference type="InterPro" id="IPR008197">
    <property type="entry name" value="WAP_dom"/>
</dbReference>
<evidence type="ECO:0000313" key="17">
    <source>
        <dbReference type="Proteomes" id="UP000192220"/>
    </source>
</evidence>
<dbReference type="CDD" id="cd00033">
    <property type="entry name" value="CCP"/>
    <property type="match status" value="2"/>
</dbReference>
<evidence type="ECO:0000256" key="7">
    <source>
        <dbReference type="ARBA" id="ARBA00022729"/>
    </source>
</evidence>
<dbReference type="SMART" id="SM00032">
    <property type="entry name" value="CCP"/>
    <property type="match status" value="3"/>
</dbReference>
<dbReference type="InterPro" id="IPR000436">
    <property type="entry name" value="Sushi_SCR_CCP_dom"/>
</dbReference>
<keyword evidence="7 14" id="KW-0732">Signal</keyword>
<dbReference type="InterPro" id="IPR035976">
    <property type="entry name" value="Sushi/SCR/CCP_sf"/>
</dbReference>
<evidence type="ECO:0000256" key="4">
    <source>
        <dbReference type="ARBA" id="ARBA00022525"/>
    </source>
</evidence>
<feature type="disulfide bond" evidence="13">
    <location>
        <begin position="203"/>
        <end position="246"/>
    </location>
</feature>
<dbReference type="PROSITE" id="PS50923">
    <property type="entry name" value="SUSHI"/>
    <property type="match status" value="3"/>
</dbReference>
<gene>
    <name evidence="18" type="primary">ntd5</name>
</gene>
<feature type="disulfide bond" evidence="13">
    <location>
        <begin position="171"/>
        <end position="198"/>
    </location>
</feature>
<dbReference type="GO" id="GO:0030414">
    <property type="term" value="F:peptidase inhibitor activity"/>
    <property type="evidence" value="ECO:0007669"/>
    <property type="project" value="InterPro"/>
</dbReference>
<comment type="caution">
    <text evidence="13">Lacks conserved residue(s) required for the propagation of feature annotation.</text>
</comment>
<dbReference type="InParanoid" id="A0A2I4BK63"/>
<organism evidence="17 18">
    <name type="scientific">Austrofundulus limnaeus</name>
    <name type="common">Annual killifish</name>
    <dbReference type="NCBI Taxonomy" id="52670"/>
    <lineage>
        <taxon>Eukaryota</taxon>
        <taxon>Metazoa</taxon>
        <taxon>Chordata</taxon>
        <taxon>Craniata</taxon>
        <taxon>Vertebrata</taxon>
        <taxon>Euteleostomi</taxon>
        <taxon>Actinopterygii</taxon>
        <taxon>Neopterygii</taxon>
        <taxon>Teleostei</taxon>
        <taxon>Neoteleostei</taxon>
        <taxon>Acanthomorphata</taxon>
        <taxon>Ovalentaria</taxon>
        <taxon>Atherinomorphae</taxon>
        <taxon>Cyprinodontiformes</taxon>
        <taxon>Rivulidae</taxon>
        <taxon>Austrofundulus</taxon>
    </lineage>
</organism>
<dbReference type="PROSITE" id="PS51390">
    <property type="entry name" value="WAP"/>
    <property type="match status" value="1"/>
</dbReference>
<evidence type="ECO:0000259" key="15">
    <source>
        <dbReference type="PROSITE" id="PS50923"/>
    </source>
</evidence>
<feature type="chain" id="PRO_5014149199" description="Beta-2-glycoprotein 1" evidence="14">
    <location>
        <begin position="20"/>
        <end position="353"/>
    </location>
</feature>
<proteinExistence type="predicted"/>
<dbReference type="AlphaFoldDB" id="A0A2I4BK63"/>
<dbReference type="Pfam" id="PF09014">
    <property type="entry name" value="Sushi_2"/>
    <property type="match status" value="1"/>
</dbReference>
<dbReference type="GO" id="GO:0008201">
    <property type="term" value="F:heparin binding"/>
    <property type="evidence" value="ECO:0007669"/>
    <property type="project" value="UniProtKB-KW"/>
</dbReference>
<evidence type="ECO:0000256" key="2">
    <source>
        <dbReference type="ARBA" id="ARBA00004613"/>
    </source>
</evidence>
<dbReference type="PANTHER" id="PTHR45656:SF4">
    <property type="entry name" value="PROTEIN CBR-CLEC-78"/>
    <property type="match status" value="1"/>
</dbReference>
<sequence>MDSALLLLFLWALMGMVSLQSSERCPERLQEQERRKLCPRSCRSDKDCASKRQCLCDGQCGLSCVAPGRTCPWPLPLSETSEVRLLSPSPTFSALLEVRCRPGFTSPSSGSDVTVRRCQGDRQWSGDELICTETRSPERTSARMCSLPTEVTDTFSIHGDTSVGSSIHYSCLSGAGIVGTSENFCQENRTWLFPHPTCKRLFCQPPQEVKQGYVVAVQKAEYEVGFDIHYLCRKNYLLDGPQKITCLSNGSWSASPPHCRARCVIPAERSRVVIGGIKRWPFDITDAVVPHGENVTFFCKHPRKHCSFTAAQTCFDGKLQTPACYLEPTWLQYKLFPHRLVSEIEACEPGDVE</sequence>
<dbReference type="GO" id="GO:0005576">
    <property type="term" value="C:extracellular region"/>
    <property type="evidence" value="ECO:0007669"/>
    <property type="project" value="UniProtKB-SubCell"/>
</dbReference>
<dbReference type="Pfam" id="PF00095">
    <property type="entry name" value="WAP"/>
    <property type="match status" value="1"/>
</dbReference>
<feature type="domain" description="Sushi" evidence="15">
    <location>
        <begin position="69"/>
        <end position="133"/>
    </location>
</feature>
<protein>
    <recommendedName>
        <fullName evidence="3">Beta-2-glycoprotein 1</fullName>
    </recommendedName>
    <alternativeName>
        <fullName evidence="11">Apolipoprotein H</fullName>
    </alternativeName>
    <alternativeName>
        <fullName evidence="12">Beta-2-glycoprotein I</fullName>
    </alternativeName>
</protein>
<dbReference type="PANTHER" id="PTHR45656">
    <property type="entry name" value="PROTEIN CBR-CLEC-78"/>
    <property type="match status" value="1"/>
</dbReference>
<keyword evidence="6" id="KW-0358">Heparin-binding</keyword>
<dbReference type="Pfam" id="PF00084">
    <property type="entry name" value="Sushi"/>
    <property type="match status" value="3"/>
</dbReference>
<reference evidence="18" key="1">
    <citation type="submission" date="2025-08" db="UniProtKB">
        <authorList>
            <consortium name="RefSeq"/>
        </authorList>
    </citation>
    <scope>IDENTIFICATION</scope>
</reference>
<keyword evidence="4" id="KW-0964">Secreted</keyword>
<comment type="subcellular location">
    <subcellularLocation>
        <location evidence="2">Secreted</location>
    </subcellularLocation>
</comment>